<dbReference type="GO" id="GO:0051382">
    <property type="term" value="P:kinetochore assembly"/>
    <property type="evidence" value="ECO:0007669"/>
    <property type="project" value="InterPro"/>
</dbReference>
<feature type="compositionally biased region" description="Low complexity" evidence="7">
    <location>
        <begin position="339"/>
        <end position="354"/>
    </location>
</feature>
<feature type="domain" description="Mif2/CENP-C cupin" evidence="8">
    <location>
        <begin position="571"/>
        <end position="655"/>
    </location>
</feature>
<evidence type="ECO:0000256" key="4">
    <source>
        <dbReference type="ARBA" id="ARBA00023242"/>
    </source>
</evidence>
<dbReference type="InterPro" id="IPR014710">
    <property type="entry name" value="RmlC-like_jellyroll"/>
</dbReference>
<dbReference type="GO" id="GO:0051455">
    <property type="term" value="P:spindle attachment to meiosis I kinetochore"/>
    <property type="evidence" value="ECO:0007669"/>
    <property type="project" value="TreeGrafter"/>
</dbReference>
<dbReference type="Gene3D" id="2.60.120.10">
    <property type="entry name" value="Jelly Rolls"/>
    <property type="match status" value="1"/>
</dbReference>
<organism evidence="10 11">
    <name type="scientific">Ophiocordyceps australis</name>
    <dbReference type="NCBI Taxonomy" id="1399860"/>
    <lineage>
        <taxon>Eukaryota</taxon>
        <taxon>Fungi</taxon>
        <taxon>Dikarya</taxon>
        <taxon>Ascomycota</taxon>
        <taxon>Pezizomycotina</taxon>
        <taxon>Sordariomycetes</taxon>
        <taxon>Hypocreomycetidae</taxon>
        <taxon>Hypocreales</taxon>
        <taxon>Ophiocordycipitaceae</taxon>
        <taxon>Ophiocordyceps</taxon>
    </lineage>
</organism>
<evidence type="ECO:0000256" key="5">
    <source>
        <dbReference type="ARBA" id="ARBA00057947"/>
    </source>
</evidence>
<accession>A0A2C5YGQ7</accession>
<dbReference type="PANTHER" id="PTHR16684:SF11">
    <property type="entry name" value="CENTROMERE PROTEIN C"/>
    <property type="match status" value="1"/>
</dbReference>
<feature type="compositionally biased region" description="Acidic residues" evidence="7">
    <location>
        <begin position="200"/>
        <end position="211"/>
    </location>
</feature>
<keyword evidence="4" id="KW-0539">Nucleus</keyword>
<comment type="similarity">
    <text evidence="2">Belongs to the CENP-C/MIF2 family.</text>
</comment>
<dbReference type="InterPro" id="IPR028386">
    <property type="entry name" value="CENP-C/Mif2/cnp3"/>
</dbReference>
<feature type="compositionally biased region" description="Low complexity" evidence="7">
    <location>
        <begin position="110"/>
        <end position="125"/>
    </location>
</feature>
<feature type="domain" description="Mif2 N-terminal" evidence="9">
    <location>
        <begin position="16"/>
        <end position="133"/>
    </location>
</feature>
<protein>
    <recommendedName>
        <fullName evidence="6">CENP-C homolog</fullName>
    </recommendedName>
</protein>
<feature type="compositionally biased region" description="Basic and acidic residues" evidence="7">
    <location>
        <begin position="33"/>
        <end position="42"/>
    </location>
</feature>
<feature type="compositionally biased region" description="Basic and acidic residues" evidence="7">
    <location>
        <begin position="306"/>
        <end position="335"/>
    </location>
</feature>
<dbReference type="GO" id="GO:0019237">
    <property type="term" value="F:centromeric DNA binding"/>
    <property type="evidence" value="ECO:0007669"/>
    <property type="project" value="InterPro"/>
</dbReference>
<dbReference type="STRING" id="1399860.A0A2C5YGQ7"/>
<dbReference type="OrthoDB" id="1939643at2759"/>
<evidence type="ECO:0000259" key="8">
    <source>
        <dbReference type="Pfam" id="PF11699"/>
    </source>
</evidence>
<feature type="compositionally biased region" description="Basic and acidic residues" evidence="7">
    <location>
        <begin position="224"/>
        <end position="240"/>
    </location>
</feature>
<keyword evidence="3" id="KW-0238">DNA-binding</keyword>
<comment type="subcellular location">
    <subcellularLocation>
        <location evidence="1">Nucleus</location>
    </subcellularLocation>
</comment>
<evidence type="ECO:0000313" key="10">
    <source>
        <dbReference type="EMBL" id="PHH66670.1"/>
    </source>
</evidence>
<dbReference type="FunFam" id="2.60.120.10:FF:000033">
    <property type="entry name" value="Centromere protein C 1"/>
    <property type="match status" value="1"/>
</dbReference>
<proteinExistence type="inferred from homology"/>
<feature type="compositionally biased region" description="Basic and acidic residues" evidence="7">
    <location>
        <begin position="126"/>
        <end position="145"/>
    </location>
</feature>
<dbReference type="InterPro" id="IPR011051">
    <property type="entry name" value="RmlC_Cupin_sf"/>
</dbReference>
<evidence type="ECO:0000256" key="2">
    <source>
        <dbReference type="ARBA" id="ARBA00010291"/>
    </source>
</evidence>
<dbReference type="Proteomes" id="UP000226192">
    <property type="component" value="Unassembled WGS sequence"/>
</dbReference>
<dbReference type="PANTHER" id="PTHR16684">
    <property type="entry name" value="CENTROMERE PROTEIN C"/>
    <property type="match status" value="1"/>
</dbReference>
<dbReference type="GO" id="GO:0000776">
    <property type="term" value="C:kinetochore"/>
    <property type="evidence" value="ECO:0007669"/>
    <property type="project" value="InterPro"/>
</dbReference>
<evidence type="ECO:0000256" key="3">
    <source>
        <dbReference type="ARBA" id="ARBA00023125"/>
    </source>
</evidence>
<evidence type="ECO:0000256" key="6">
    <source>
        <dbReference type="ARBA" id="ARBA00075033"/>
    </source>
</evidence>
<feature type="compositionally biased region" description="Basic and acidic residues" evidence="7">
    <location>
        <begin position="1"/>
        <end position="10"/>
    </location>
</feature>
<sequence>MAPRAKRGDTDAPQAFHELGVRGRKTGVSLPEGGERDEHGMQHLDGIFSPADARPTNGAADSEGEDMDIDSSAGPGPWTMLQNQRSRLSIPKSRSPIKTKLNSPARRMPPAEAQSAQRSAASDDQPLSRKLDFGSKAKPAAKDPHGVNGAARDSRREADQDAHVEVSGMEEESLFLVDASTENLDQSTGRVEVPKRGGMEEEEEEEEDEDVVVPAPRRRGRPRKNPEPAPKAKPETETVPKKRPTAQSSGGSSNNQSRPEARLQDQDEEEPRQAKRKRTQEASQEAPKAAPQPARKRVSQEAPKAAVREAPKPSARETSKQVAREAPKPAAREAPKQVARAASPATTASAASSSSPPPQPSPKRAQAPATGKPQARPRGRPASRAQPRPDEANNNNDDDDDDERESSFTQLQRGPPMPKSRGLVSLRRNPDAMTQTRSGRHSFRPLDYWRGEVIVRQDEQRSDMFHSDAFVLPSVKEIVRVPPDAPPAKRSAGGAASSKPSRKPKPAAARQTPELEDWEIDPGTVTGEVVVWEPEHEAHPPADDEPVQVMDDRIAIAANAIRTSDIKDATFRFAKTLTTPFMGAGVVDLPPSSEKRPKNSRKMHMVFFVHLGKVLVTINDAQFRISAGGTWFVPRGNYYSVTNDYDVPARIFFAQACEAQASPQASAQDSQLAPDDSQLSVPQS</sequence>
<dbReference type="GO" id="GO:0005634">
    <property type="term" value="C:nucleus"/>
    <property type="evidence" value="ECO:0007669"/>
    <property type="project" value="UniProtKB-SubCell"/>
</dbReference>
<dbReference type="InterPro" id="IPR025974">
    <property type="entry name" value="Mif2/CENP-C_cupin"/>
</dbReference>
<comment type="caution">
    <text evidence="10">The sequence shown here is derived from an EMBL/GenBank/DDBJ whole genome shotgun (WGS) entry which is preliminary data.</text>
</comment>
<evidence type="ECO:0000259" key="9">
    <source>
        <dbReference type="Pfam" id="PF15624"/>
    </source>
</evidence>
<dbReference type="CDD" id="cd06993">
    <property type="entry name" value="cupin_CENP-C_C"/>
    <property type="match status" value="1"/>
</dbReference>
<feature type="compositionally biased region" description="Polar residues" evidence="7">
    <location>
        <begin position="180"/>
        <end position="189"/>
    </location>
</feature>
<dbReference type="InterPro" id="IPR028929">
    <property type="entry name" value="Mif2_N"/>
</dbReference>
<feature type="region of interest" description="Disordered" evidence="7">
    <location>
        <begin position="1"/>
        <end position="442"/>
    </location>
</feature>
<evidence type="ECO:0000313" key="11">
    <source>
        <dbReference type="Proteomes" id="UP000226192"/>
    </source>
</evidence>
<comment type="function">
    <text evidence="5">Component of the kinetochore, a multiprotein complex that assembles on centromeric DNA and attaches chromosomes to spindle microtubules, mediating chromosome segregation and sister chromatid segregation during meiosis and mitosis. Component of the inner kinetochore constitutive centromere-associated network (CCAN), which serves as a structural platform for outer kinetochore assembly.</text>
</comment>
<feature type="compositionally biased region" description="Low complexity" evidence="7">
    <location>
        <begin position="488"/>
        <end position="499"/>
    </location>
</feature>
<dbReference type="Pfam" id="PF15624">
    <property type="entry name" value="Mif2_N"/>
    <property type="match status" value="1"/>
</dbReference>
<feature type="compositionally biased region" description="Low complexity" evidence="7">
    <location>
        <begin position="247"/>
        <end position="257"/>
    </location>
</feature>
<feature type="region of interest" description="Disordered" evidence="7">
    <location>
        <begin position="481"/>
        <end position="518"/>
    </location>
</feature>
<dbReference type="SUPFAM" id="SSF51182">
    <property type="entry name" value="RmlC-like cupins"/>
    <property type="match status" value="1"/>
</dbReference>
<keyword evidence="11" id="KW-1185">Reference proteome</keyword>
<feature type="region of interest" description="Disordered" evidence="7">
    <location>
        <begin position="664"/>
        <end position="684"/>
    </location>
</feature>
<feature type="compositionally biased region" description="Basic and acidic residues" evidence="7">
    <location>
        <begin position="152"/>
        <end position="164"/>
    </location>
</feature>
<dbReference type="AlphaFoldDB" id="A0A2C5YGQ7"/>
<name>A0A2C5YGQ7_9HYPO</name>
<evidence type="ECO:0000256" key="7">
    <source>
        <dbReference type="SAM" id="MobiDB-lite"/>
    </source>
</evidence>
<reference evidence="10 11" key="1">
    <citation type="submission" date="2017-06" db="EMBL/GenBank/DDBJ databases">
        <title>Ant-infecting Ophiocordyceps genomes reveal a high diversity of potential behavioral manipulation genes and a possible major role for enterotoxins.</title>
        <authorList>
            <person name="De Bekker C."/>
            <person name="Evans H.C."/>
            <person name="Brachmann A."/>
            <person name="Hughes D.P."/>
        </authorList>
    </citation>
    <scope>NUCLEOTIDE SEQUENCE [LARGE SCALE GENOMIC DNA]</scope>
    <source>
        <strain evidence="10 11">Map64</strain>
    </source>
</reference>
<dbReference type="Pfam" id="PF11699">
    <property type="entry name" value="CENP-C_C"/>
    <property type="match status" value="1"/>
</dbReference>
<gene>
    <name evidence="10" type="ORF">CDD81_6507</name>
</gene>
<dbReference type="EMBL" id="NJET01000006">
    <property type="protein sequence ID" value="PHH66670.1"/>
    <property type="molecule type" value="Genomic_DNA"/>
</dbReference>
<feature type="compositionally biased region" description="Low complexity" evidence="7">
    <location>
        <begin position="281"/>
        <end position="293"/>
    </location>
</feature>
<evidence type="ECO:0000256" key="1">
    <source>
        <dbReference type="ARBA" id="ARBA00004123"/>
    </source>
</evidence>
<dbReference type="GO" id="GO:0051315">
    <property type="term" value="P:attachment of mitotic spindle microtubules to kinetochore"/>
    <property type="evidence" value="ECO:0007669"/>
    <property type="project" value="TreeGrafter"/>
</dbReference>